<organism evidence="2 3">
    <name type="scientific">Reyranella soli</name>
    <dbReference type="NCBI Taxonomy" id="1230389"/>
    <lineage>
        <taxon>Bacteria</taxon>
        <taxon>Pseudomonadati</taxon>
        <taxon>Pseudomonadota</taxon>
        <taxon>Alphaproteobacteria</taxon>
        <taxon>Hyphomicrobiales</taxon>
        <taxon>Reyranellaceae</taxon>
        <taxon>Reyranella</taxon>
    </lineage>
</organism>
<feature type="signal peptide" evidence="1">
    <location>
        <begin position="1"/>
        <end position="25"/>
    </location>
</feature>
<gene>
    <name evidence="2" type="ORF">RSO01_46760</name>
</gene>
<dbReference type="GO" id="GO:0009055">
    <property type="term" value="F:electron transfer activity"/>
    <property type="evidence" value="ECO:0007669"/>
    <property type="project" value="InterPro"/>
</dbReference>
<dbReference type="InterPro" id="IPR010980">
    <property type="entry name" value="Cyt_c/b562"/>
</dbReference>
<dbReference type="Proteomes" id="UP000321058">
    <property type="component" value="Unassembled WGS sequence"/>
</dbReference>
<feature type="chain" id="PRO_5022074819" description="Cytochrome c domain-containing protein" evidence="1">
    <location>
        <begin position="26"/>
        <end position="165"/>
    </location>
</feature>
<evidence type="ECO:0000313" key="3">
    <source>
        <dbReference type="Proteomes" id="UP000321058"/>
    </source>
</evidence>
<evidence type="ECO:0000313" key="2">
    <source>
        <dbReference type="EMBL" id="GEP57510.1"/>
    </source>
</evidence>
<dbReference type="GO" id="GO:0020037">
    <property type="term" value="F:heme binding"/>
    <property type="evidence" value="ECO:0007669"/>
    <property type="project" value="InterPro"/>
</dbReference>
<reference evidence="2 3" key="1">
    <citation type="submission" date="2019-07" db="EMBL/GenBank/DDBJ databases">
        <title>Whole genome shotgun sequence of Reyranella soli NBRC 108950.</title>
        <authorList>
            <person name="Hosoyama A."/>
            <person name="Uohara A."/>
            <person name="Ohji S."/>
            <person name="Ichikawa N."/>
        </authorList>
    </citation>
    <scope>NUCLEOTIDE SEQUENCE [LARGE SCALE GENOMIC DNA]</scope>
    <source>
        <strain evidence="2 3">NBRC 108950</strain>
    </source>
</reference>
<protein>
    <recommendedName>
        <fullName evidence="4">Cytochrome c domain-containing protein</fullName>
    </recommendedName>
</protein>
<dbReference type="EMBL" id="BKAJ01000082">
    <property type="protein sequence ID" value="GEP57510.1"/>
    <property type="molecule type" value="Genomic_DNA"/>
</dbReference>
<dbReference type="GO" id="GO:0022900">
    <property type="term" value="P:electron transport chain"/>
    <property type="evidence" value="ECO:0007669"/>
    <property type="project" value="InterPro"/>
</dbReference>
<accession>A0A512NEY0</accession>
<keyword evidence="1" id="KW-0732">Signal</keyword>
<keyword evidence="3" id="KW-1185">Reference proteome</keyword>
<dbReference type="AlphaFoldDB" id="A0A512NEY0"/>
<name>A0A512NEY0_9HYPH</name>
<evidence type="ECO:0008006" key="4">
    <source>
        <dbReference type="Google" id="ProtNLM"/>
    </source>
</evidence>
<dbReference type="GO" id="GO:0005506">
    <property type="term" value="F:iron ion binding"/>
    <property type="evidence" value="ECO:0007669"/>
    <property type="project" value="InterPro"/>
</dbReference>
<dbReference type="OrthoDB" id="6402114at2"/>
<sequence>MSIKLLSFVLSTSVVVLSILSAANAQTPAPANAAPQSYRPGLGDLMTMTVQPRHTKLGLAGQEKNWAYAAYELHELEEAFERAARVWPTYRTVSIADLIVATTKEPMEAVSEAIKSADAARFAAAYGRLTETCNACHQATGRGVVVIQVPKASPFPDQDFRPVKQ</sequence>
<dbReference type="RefSeq" id="WP_147151888.1">
    <property type="nucleotide sequence ID" value="NZ_BKAJ01000082.1"/>
</dbReference>
<dbReference type="SUPFAM" id="SSF47175">
    <property type="entry name" value="Cytochromes"/>
    <property type="match status" value="1"/>
</dbReference>
<proteinExistence type="predicted"/>
<comment type="caution">
    <text evidence="2">The sequence shown here is derived from an EMBL/GenBank/DDBJ whole genome shotgun (WGS) entry which is preliminary data.</text>
</comment>
<evidence type="ECO:0000256" key="1">
    <source>
        <dbReference type="SAM" id="SignalP"/>
    </source>
</evidence>